<evidence type="ECO:0000256" key="1">
    <source>
        <dbReference type="SAM" id="MobiDB-lite"/>
    </source>
</evidence>
<evidence type="ECO:0000313" key="3">
    <source>
        <dbReference type="Proteomes" id="UP000053989"/>
    </source>
</evidence>
<organism evidence="2 3">
    <name type="scientific">Scleroderma citrinum Foug A</name>
    <dbReference type="NCBI Taxonomy" id="1036808"/>
    <lineage>
        <taxon>Eukaryota</taxon>
        <taxon>Fungi</taxon>
        <taxon>Dikarya</taxon>
        <taxon>Basidiomycota</taxon>
        <taxon>Agaricomycotina</taxon>
        <taxon>Agaricomycetes</taxon>
        <taxon>Agaricomycetidae</taxon>
        <taxon>Boletales</taxon>
        <taxon>Sclerodermatineae</taxon>
        <taxon>Sclerodermataceae</taxon>
        <taxon>Scleroderma</taxon>
    </lineage>
</organism>
<proteinExistence type="predicted"/>
<reference evidence="3" key="2">
    <citation type="submission" date="2015-01" db="EMBL/GenBank/DDBJ databases">
        <title>Evolutionary Origins and Diversification of the Mycorrhizal Mutualists.</title>
        <authorList>
            <consortium name="DOE Joint Genome Institute"/>
            <consortium name="Mycorrhizal Genomics Consortium"/>
            <person name="Kohler A."/>
            <person name="Kuo A."/>
            <person name="Nagy L.G."/>
            <person name="Floudas D."/>
            <person name="Copeland A."/>
            <person name="Barry K.W."/>
            <person name="Cichocki N."/>
            <person name="Veneault-Fourrey C."/>
            <person name="LaButti K."/>
            <person name="Lindquist E.A."/>
            <person name="Lipzen A."/>
            <person name="Lundell T."/>
            <person name="Morin E."/>
            <person name="Murat C."/>
            <person name="Riley R."/>
            <person name="Ohm R."/>
            <person name="Sun H."/>
            <person name="Tunlid A."/>
            <person name="Henrissat B."/>
            <person name="Grigoriev I.V."/>
            <person name="Hibbett D.S."/>
            <person name="Martin F."/>
        </authorList>
    </citation>
    <scope>NUCLEOTIDE SEQUENCE [LARGE SCALE GENOMIC DNA]</scope>
    <source>
        <strain evidence="3">Foug A</strain>
    </source>
</reference>
<dbReference type="Proteomes" id="UP000053989">
    <property type="component" value="Unassembled WGS sequence"/>
</dbReference>
<dbReference type="AlphaFoldDB" id="A0A0C3DVD2"/>
<feature type="region of interest" description="Disordered" evidence="1">
    <location>
        <begin position="1"/>
        <end position="167"/>
    </location>
</feature>
<protein>
    <submittedName>
        <fullName evidence="2">Uncharacterized protein</fullName>
    </submittedName>
</protein>
<reference evidence="2 3" key="1">
    <citation type="submission" date="2014-04" db="EMBL/GenBank/DDBJ databases">
        <authorList>
            <consortium name="DOE Joint Genome Institute"/>
            <person name="Kuo A."/>
            <person name="Kohler A."/>
            <person name="Nagy L.G."/>
            <person name="Floudas D."/>
            <person name="Copeland A."/>
            <person name="Barry K.W."/>
            <person name="Cichocki N."/>
            <person name="Veneault-Fourrey C."/>
            <person name="LaButti K."/>
            <person name="Lindquist E.A."/>
            <person name="Lipzen A."/>
            <person name="Lundell T."/>
            <person name="Morin E."/>
            <person name="Murat C."/>
            <person name="Sun H."/>
            <person name="Tunlid A."/>
            <person name="Henrissat B."/>
            <person name="Grigoriev I.V."/>
            <person name="Hibbett D.S."/>
            <person name="Martin F."/>
            <person name="Nordberg H.P."/>
            <person name="Cantor M.N."/>
            <person name="Hua S.X."/>
        </authorList>
    </citation>
    <scope>NUCLEOTIDE SEQUENCE [LARGE SCALE GENOMIC DNA]</scope>
    <source>
        <strain evidence="2 3">Foug A</strain>
    </source>
</reference>
<feature type="compositionally biased region" description="Polar residues" evidence="1">
    <location>
        <begin position="223"/>
        <end position="234"/>
    </location>
</feature>
<feature type="compositionally biased region" description="Basic and acidic residues" evidence="1">
    <location>
        <begin position="147"/>
        <end position="159"/>
    </location>
</feature>
<accession>A0A0C3DVD2</accession>
<feature type="compositionally biased region" description="Low complexity" evidence="1">
    <location>
        <begin position="200"/>
        <end position="217"/>
    </location>
</feature>
<name>A0A0C3DVD2_9AGAM</name>
<dbReference type="HOGENOM" id="CLU_1143111_0_0_1"/>
<gene>
    <name evidence="2" type="ORF">SCLCIDRAFT_26887</name>
</gene>
<dbReference type="InParanoid" id="A0A0C3DVD2"/>
<feature type="compositionally biased region" description="Polar residues" evidence="1">
    <location>
        <begin position="23"/>
        <end position="42"/>
    </location>
</feature>
<evidence type="ECO:0000313" key="2">
    <source>
        <dbReference type="EMBL" id="KIM60114.1"/>
    </source>
</evidence>
<feature type="region of interest" description="Disordered" evidence="1">
    <location>
        <begin position="180"/>
        <end position="243"/>
    </location>
</feature>
<keyword evidence="3" id="KW-1185">Reference proteome</keyword>
<dbReference type="EMBL" id="KN822066">
    <property type="protein sequence ID" value="KIM60114.1"/>
    <property type="molecule type" value="Genomic_DNA"/>
</dbReference>
<sequence length="243" mass="25934">MQMDDDPFLSEPIMQPLEVPSNGGAQQSTAVQPPSRNTNVSVCGQVKENILSLSTDCPSDLPRQVKGNTDDEASQEAGDNTPWKESVNGNARRALTEESVVERSQTLSRDPSAYPLPKPFRLAAKPGCASSHAPDQLGLQPVDTELTAERSRTLSRDCSPRPPSRPFQVAVKRGLVPSSTLDRLGFEPMDTNNPSTRIVPPTLNSLSRPLSPSPGASWVPPSGTLTIPDSTNISGVAVSEIAD</sequence>